<organism evidence="2 3">
    <name type="scientific">Pseudomonas asuensis</name>
    <dbReference type="NCBI Taxonomy" id="1825787"/>
    <lineage>
        <taxon>Bacteria</taxon>
        <taxon>Pseudomonadati</taxon>
        <taxon>Pseudomonadota</taxon>
        <taxon>Gammaproteobacteria</taxon>
        <taxon>Pseudomonadales</taxon>
        <taxon>Pseudomonadaceae</taxon>
        <taxon>Pseudomonas</taxon>
    </lineage>
</organism>
<protein>
    <recommendedName>
        <fullName evidence="4">DUF1496 domain-containing protein</fullName>
    </recommendedName>
</protein>
<accession>A0ABQ2H168</accession>
<dbReference type="PROSITE" id="PS51257">
    <property type="entry name" value="PROKAR_LIPOPROTEIN"/>
    <property type="match status" value="1"/>
</dbReference>
<sequence length="104" mass="11295">MKKILISLTLVTVVGTLSGCATKQDLEALSAQQVKTNQELISIHETLTRNQAEALDNTKYCYAEGKPYSKGAKINGRVCSRGMAIISNGKPGPLEWTDPEPFVN</sequence>
<dbReference type="EMBL" id="BMNW01000011">
    <property type="protein sequence ID" value="GGM25354.1"/>
    <property type="molecule type" value="Genomic_DNA"/>
</dbReference>
<gene>
    <name evidence="2" type="ORF">GCM10009425_40150</name>
</gene>
<comment type="caution">
    <text evidence="2">The sequence shown here is derived from an EMBL/GenBank/DDBJ whole genome shotgun (WGS) entry which is preliminary data.</text>
</comment>
<proteinExistence type="predicted"/>
<reference evidence="3" key="1">
    <citation type="journal article" date="2019" name="Int. J. Syst. Evol. Microbiol.">
        <title>The Global Catalogue of Microorganisms (GCM) 10K type strain sequencing project: providing services to taxonomists for standard genome sequencing and annotation.</title>
        <authorList>
            <consortium name="The Broad Institute Genomics Platform"/>
            <consortium name="The Broad Institute Genome Sequencing Center for Infectious Disease"/>
            <person name="Wu L."/>
            <person name="Ma J."/>
        </authorList>
    </citation>
    <scope>NUCLEOTIDE SEQUENCE [LARGE SCALE GENOMIC DNA]</scope>
    <source>
        <strain evidence="3">JCM 13501</strain>
    </source>
</reference>
<keyword evidence="1" id="KW-0732">Signal</keyword>
<evidence type="ECO:0000313" key="3">
    <source>
        <dbReference type="Proteomes" id="UP000616499"/>
    </source>
</evidence>
<dbReference type="RefSeq" id="WP_188867918.1">
    <property type="nucleotide sequence ID" value="NZ_BMNW01000011.1"/>
</dbReference>
<feature type="signal peptide" evidence="1">
    <location>
        <begin position="1"/>
        <end position="23"/>
    </location>
</feature>
<feature type="chain" id="PRO_5046770029" description="DUF1496 domain-containing protein" evidence="1">
    <location>
        <begin position="24"/>
        <end position="104"/>
    </location>
</feature>
<evidence type="ECO:0000256" key="1">
    <source>
        <dbReference type="SAM" id="SignalP"/>
    </source>
</evidence>
<evidence type="ECO:0000313" key="2">
    <source>
        <dbReference type="EMBL" id="GGM25354.1"/>
    </source>
</evidence>
<dbReference type="Proteomes" id="UP000616499">
    <property type="component" value="Unassembled WGS sequence"/>
</dbReference>
<name>A0ABQ2H168_9PSED</name>
<evidence type="ECO:0008006" key="4">
    <source>
        <dbReference type="Google" id="ProtNLM"/>
    </source>
</evidence>
<keyword evidence="3" id="KW-1185">Reference proteome</keyword>